<dbReference type="Proteomes" id="UP000253606">
    <property type="component" value="Chromosome"/>
</dbReference>
<dbReference type="AlphaFoldDB" id="A0A2Z5FVT6"/>
<proteinExistence type="predicted"/>
<protein>
    <submittedName>
        <fullName evidence="2">Uncharacterized protein</fullName>
    </submittedName>
</protein>
<dbReference type="KEGG" id="abas:ACPOL_1657"/>
<dbReference type="EMBL" id="CP030840">
    <property type="protein sequence ID" value="AXC11003.1"/>
    <property type="molecule type" value="Genomic_DNA"/>
</dbReference>
<name>A0A2Z5FVT6_9BACT</name>
<feature type="transmembrane region" description="Helical" evidence="1">
    <location>
        <begin position="13"/>
        <end position="32"/>
    </location>
</feature>
<dbReference type="PROSITE" id="PS51257">
    <property type="entry name" value="PROKAR_LIPOPROTEIN"/>
    <property type="match status" value="1"/>
</dbReference>
<keyword evidence="1" id="KW-0812">Transmembrane</keyword>
<keyword evidence="1" id="KW-0472">Membrane</keyword>
<reference evidence="2 3" key="1">
    <citation type="journal article" date="2018" name="Front. Microbiol.">
        <title>Hydrolytic Capabilities as a Key to Environmental Success: Chitinolytic and Cellulolytic Acidobacteria From Acidic Sub-arctic Soils and Boreal Peatlands.</title>
        <authorList>
            <person name="Belova S.E."/>
            <person name="Ravin N.V."/>
            <person name="Pankratov T.A."/>
            <person name="Rakitin A.L."/>
            <person name="Ivanova A.A."/>
            <person name="Beletsky A.V."/>
            <person name="Mardanov A.V."/>
            <person name="Sinninghe Damste J.S."/>
            <person name="Dedysh S.N."/>
        </authorList>
    </citation>
    <scope>NUCLEOTIDE SEQUENCE [LARGE SCALE GENOMIC DNA]</scope>
    <source>
        <strain evidence="2 3">SBC82</strain>
    </source>
</reference>
<organism evidence="2 3">
    <name type="scientific">Acidisarcina polymorpha</name>
    <dbReference type="NCBI Taxonomy" id="2211140"/>
    <lineage>
        <taxon>Bacteria</taxon>
        <taxon>Pseudomonadati</taxon>
        <taxon>Acidobacteriota</taxon>
        <taxon>Terriglobia</taxon>
        <taxon>Terriglobales</taxon>
        <taxon>Acidobacteriaceae</taxon>
        <taxon>Acidisarcina</taxon>
    </lineage>
</organism>
<evidence type="ECO:0000313" key="2">
    <source>
        <dbReference type="EMBL" id="AXC11003.1"/>
    </source>
</evidence>
<keyword evidence="3" id="KW-1185">Reference proteome</keyword>
<gene>
    <name evidence="2" type="ORF">ACPOL_1657</name>
</gene>
<sequence>MHKVVQSIRGGDAAWWGMLWVSILFGGGLSIGCDRMPSGNAECY</sequence>
<evidence type="ECO:0000313" key="3">
    <source>
        <dbReference type="Proteomes" id="UP000253606"/>
    </source>
</evidence>
<keyword evidence="1" id="KW-1133">Transmembrane helix</keyword>
<accession>A0A2Z5FVT6</accession>
<evidence type="ECO:0000256" key="1">
    <source>
        <dbReference type="SAM" id="Phobius"/>
    </source>
</evidence>